<evidence type="ECO:0000313" key="3">
    <source>
        <dbReference type="Proteomes" id="UP000646827"/>
    </source>
</evidence>
<organism evidence="2 3">
    <name type="scientific">Circinella minor</name>
    <dbReference type="NCBI Taxonomy" id="1195481"/>
    <lineage>
        <taxon>Eukaryota</taxon>
        <taxon>Fungi</taxon>
        <taxon>Fungi incertae sedis</taxon>
        <taxon>Mucoromycota</taxon>
        <taxon>Mucoromycotina</taxon>
        <taxon>Mucoromycetes</taxon>
        <taxon>Mucorales</taxon>
        <taxon>Lichtheimiaceae</taxon>
        <taxon>Circinella</taxon>
    </lineage>
</organism>
<accession>A0A8H7SCZ0</accession>
<dbReference type="AlphaFoldDB" id="A0A8H7SCZ0"/>
<protein>
    <submittedName>
        <fullName evidence="2">Uncharacterized protein</fullName>
    </submittedName>
</protein>
<sequence length="309" mass="34828">MGTALSQQQQQQQQQQQPENDQDEANLIDDDEEELRMTSAVAIASVLRDDILNDVVYNSLKQAAMDATTTVSNVSALRRRPAQKEKSGFDITKILPKLFTVRNRELLDNINKIMVASPNLALKEQLDKLYKPNTRAKNLQEICTNVHLQFIQSHHLGNKKDNNNDTIHPLWADLIFNKSNLSSTGDGSSITTATAVKEFNTNLQNMWSGTNIYAKSQRYLIRILLRHECHQMANHIRHGELYEDDEHKYATYVQSSMKRLDKLASILKDPGTGKSCIGAKAEKGKDVDHIASSLGPGDLVEMWEGEVEE</sequence>
<dbReference type="Proteomes" id="UP000646827">
    <property type="component" value="Unassembled WGS sequence"/>
</dbReference>
<gene>
    <name evidence="2" type="ORF">INT45_011431</name>
</gene>
<feature type="region of interest" description="Disordered" evidence="1">
    <location>
        <begin position="1"/>
        <end position="29"/>
    </location>
</feature>
<comment type="caution">
    <text evidence="2">The sequence shown here is derived from an EMBL/GenBank/DDBJ whole genome shotgun (WGS) entry which is preliminary data.</text>
</comment>
<evidence type="ECO:0000313" key="2">
    <source>
        <dbReference type="EMBL" id="KAG2225763.1"/>
    </source>
</evidence>
<proteinExistence type="predicted"/>
<dbReference type="OrthoDB" id="2285904at2759"/>
<name>A0A8H7SCZ0_9FUNG</name>
<dbReference type="EMBL" id="JAEPRB010000024">
    <property type="protein sequence ID" value="KAG2225763.1"/>
    <property type="molecule type" value="Genomic_DNA"/>
</dbReference>
<feature type="compositionally biased region" description="Low complexity" evidence="1">
    <location>
        <begin position="7"/>
        <end position="17"/>
    </location>
</feature>
<keyword evidence="3" id="KW-1185">Reference proteome</keyword>
<feature type="compositionally biased region" description="Acidic residues" evidence="1">
    <location>
        <begin position="20"/>
        <end position="29"/>
    </location>
</feature>
<reference evidence="2 3" key="1">
    <citation type="submission" date="2020-12" db="EMBL/GenBank/DDBJ databases">
        <title>Metabolic potential, ecology and presence of endohyphal bacteria is reflected in genomic diversity of Mucoromycotina.</title>
        <authorList>
            <person name="Muszewska A."/>
            <person name="Okrasinska A."/>
            <person name="Steczkiewicz K."/>
            <person name="Drgas O."/>
            <person name="Orlowska M."/>
            <person name="Perlinska-Lenart U."/>
            <person name="Aleksandrzak-Piekarczyk T."/>
            <person name="Szatraj K."/>
            <person name="Zielenkiewicz U."/>
            <person name="Pilsyk S."/>
            <person name="Malc E."/>
            <person name="Mieczkowski P."/>
            <person name="Kruszewska J.S."/>
            <person name="Biernat P."/>
            <person name="Pawlowska J."/>
        </authorList>
    </citation>
    <scope>NUCLEOTIDE SEQUENCE [LARGE SCALE GENOMIC DNA]</scope>
    <source>
        <strain evidence="2 3">CBS 142.35</strain>
    </source>
</reference>
<evidence type="ECO:0000256" key="1">
    <source>
        <dbReference type="SAM" id="MobiDB-lite"/>
    </source>
</evidence>